<dbReference type="PANTHER" id="PTHR43669">
    <property type="entry name" value="5-KETO-D-GLUCONATE 5-REDUCTASE"/>
    <property type="match status" value="1"/>
</dbReference>
<dbReference type="RefSeq" id="XP_060442646.1">
    <property type="nucleotide sequence ID" value="XM_060584950.1"/>
</dbReference>
<organism evidence="3 4">
    <name type="scientific">Colletotrichum phormii</name>
    <dbReference type="NCBI Taxonomy" id="359342"/>
    <lineage>
        <taxon>Eukaryota</taxon>
        <taxon>Fungi</taxon>
        <taxon>Dikarya</taxon>
        <taxon>Ascomycota</taxon>
        <taxon>Pezizomycotina</taxon>
        <taxon>Sordariomycetes</taxon>
        <taxon>Hypocreomycetidae</taxon>
        <taxon>Glomerellales</taxon>
        <taxon>Glomerellaceae</taxon>
        <taxon>Colletotrichum</taxon>
        <taxon>Colletotrichum acutatum species complex</taxon>
    </lineage>
</organism>
<comment type="caution">
    <text evidence="3">The sequence shown here is derived from an EMBL/GenBank/DDBJ whole genome shotgun (WGS) entry which is preliminary data.</text>
</comment>
<gene>
    <name evidence="3" type="ORF">BDP81DRAFT_325138</name>
</gene>
<dbReference type="AlphaFoldDB" id="A0AAI9ZLD1"/>
<dbReference type="EMBL" id="JAHMHQ010000016">
    <property type="protein sequence ID" value="KAK1634039.1"/>
    <property type="molecule type" value="Genomic_DNA"/>
</dbReference>
<dbReference type="Gene3D" id="3.40.50.720">
    <property type="entry name" value="NAD(P)-binding Rossmann-like Domain"/>
    <property type="match status" value="1"/>
</dbReference>
<keyword evidence="2" id="KW-0560">Oxidoreductase</keyword>
<name>A0AAI9ZLD1_9PEZI</name>
<sequence length="262" mass="28576">MSFPDKQVLLVGATSGIGAAMTDKLVENGAKVIAVGRRQERLDAFVKKHGSTKAASIRFDITDRTGLDDFVNRVVDGFPGLDCVFVNSGIQSPIKLSEPSSVDLDAFREEINVNFLSVVDISVKFLPRLQDKAIPTGLIITGTHLALIPAVTLPAYSASKAALHAYVYSLRQQLQGSSTKIIEIWPPLVQTELHDYIGKEKGRSMGMPVDVFADETYKQLVLGTEHILVGSVGPEEPFLELVKARQKQSDDLSKFMLSLPPI</sequence>
<dbReference type="GO" id="GO:0016491">
    <property type="term" value="F:oxidoreductase activity"/>
    <property type="evidence" value="ECO:0007669"/>
    <property type="project" value="UniProtKB-KW"/>
</dbReference>
<dbReference type="InterPro" id="IPR002347">
    <property type="entry name" value="SDR_fam"/>
</dbReference>
<evidence type="ECO:0000256" key="1">
    <source>
        <dbReference type="ARBA" id="ARBA00006484"/>
    </source>
</evidence>
<protein>
    <recommendedName>
        <fullName evidence="5">Oxidoreductase DltE</fullName>
    </recommendedName>
</protein>
<dbReference type="PANTHER" id="PTHR43669:SF15">
    <property type="entry name" value="OXIDOREDUCTASE, SHORT-CHAIN DEHYDROGENASE_REDUCTASE FAMILY (AFU_ORTHOLOGUE AFUA_1G01330)"/>
    <property type="match status" value="1"/>
</dbReference>
<dbReference type="InterPro" id="IPR036291">
    <property type="entry name" value="NAD(P)-bd_dom_sf"/>
</dbReference>
<keyword evidence="4" id="KW-1185">Reference proteome</keyword>
<dbReference type="PRINTS" id="PR00081">
    <property type="entry name" value="GDHRDH"/>
</dbReference>
<dbReference type="Proteomes" id="UP001243989">
    <property type="component" value="Unassembled WGS sequence"/>
</dbReference>
<evidence type="ECO:0000313" key="4">
    <source>
        <dbReference type="Proteomes" id="UP001243989"/>
    </source>
</evidence>
<comment type="similarity">
    <text evidence="1">Belongs to the short-chain dehydrogenases/reductases (SDR) family.</text>
</comment>
<dbReference type="SUPFAM" id="SSF51735">
    <property type="entry name" value="NAD(P)-binding Rossmann-fold domains"/>
    <property type="match status" value="1"/>
</dbReference>
<evidence type="ECO:0000313" key="3">
    <source>
        <dbReference type="EMBL" id="KAK1634039.1"/>
    </source>
</evidence>
<evidence type="ECO:0000256" key="2">
    <source>
        <dbReference type="ARBA" id="ARBA00023002"/>
    </source>
</evidence>
<dbReference type="Pfam" id="PF00106">
    <property type="entry name" value="adh_short"/>
    <property type="match status" value="1"/>
</dbReference>
<accession>A0AAI9ZLD1</accession>
<dbReference type="GeneID" id="85469812"/>
<proteinExistence type="inferred from homology"/>
<reference evidence="3" key="1">
    <citation type="submission" date="2021-06" db="EMBL/GenBank/DDBJ databases">
        <title>Comparative genomics, transcriptomics and evolutionary studies reveal genomic signatures of adaptation to plant cell wall in hemibiotrophic fungi.</title>
        <authorList>
            <consortium name="DOE Joint Genome Institute"/>
            <person name="Baroncelli R."/>
            <person name="Diaz J.F."/>
            <person name="Benocci T."/>
            <person name="Peng M."/>
            <person name="Battaglia E."/>
            <person name="Haridas S."/>
            <person name="Andreopoulos W."/>
            <person name="Labutti K."/>
            <person name="Pangilinan J."/>
            <person name="Floch G.L."/>
            <person name="Makela M.R."/>
            <person name="Henrissat B."/>
            <person name="Grigoriev I.V."/>
            <person name="Crouch J.A."/>
            <person name="De Vries R.P."/>
            <person name="Sukno S.A."/>
            <person name="Thon M.R."/>
        </authorList>
    </citation>
    <scope>NUCLEOTIDE SEQUENCE</scope>
    <source>
        <strain evidence="3">CBS 102054</strain>
    </source>
</reference>
<evidence type="ECO:0008006" key="5">
    <source>
        <dbReference type="Google" id="ProtNLM"/>
    </source>
</evidence>